<proteinExistence type="predicted"/>
<dbReference type="InterPro" id="IPR010281">
    <property type="entry name" value="DUF885"/>
</dbReference>
<protein>
    <submittedName>
        <fullName evidence="1">DUF885 domain-containing protein</fullName>
    </submittedName>
</protein>
<reference evidence="1 2" key="1">
    <citation type="submission" date="2019-09" db="EMBL/GenBank/DDBJ databases">
        <title>The draft genomes of Allium pathogen Pseudomonas sp.</title>
        <authorList>
            <person name="Fujikawa T."/>
            <person name="Sawada H."/>
        </authorList>
    </citation>
    <scope>NUCLEOTIDE SEQUENCE [LARGE SCALE GENOMIC DNA]</scope>
    <source>
        <strain evidence="1 2">MAFF 730085</strain>
    </source>
</reference>
<accession>A0A5N7JXN1</accession>
<dbReference type="Pfam" id="PF05960">
    <property type="entry name" value="DUF885"/>
    <property type="match status" value="1"/>
</dbReference>
<dbReference type="PANTHER" id="PTHR33361:SF2">
    <property type="entry name" value="DUF885 DOMAIN-CONTAINING PROTEIN"/>
    <property type="match status" value="1"/>
</dbReference>
<sequence length="571" mass="62747">MNGFVQGSLLHEVGQQALDKYLEQRPSTALFYDLYAVGERAASAPKIEDYSVACETVLRSQMHSIATAIRGQIEPGIEADLKIRLQALASQVAIFAGYTDAPVGYIDTWAGHIPFIINQINGPLIDIPEALANSFAVTCEADAVFYVQRLASLNYMIASVVEKFEHDMKQGWYAPDSILVRAVATLRSYIGVPLDVHPLYGSFAHTLSLCEKITADSRLFFLDRAKSILESSIYPAYSAAIEAVERFLSSDHAPVHSVLDLPGGTQYYQKALRYQANSLDGELLHQFGLEQMEAVNQRLARSAANVVSTETTESYLLQRSGQSLDSFDFTHALLTYLEELNERACALADECVEGAYLEALSFKAIPPALEASAPFAKYTPAGRHSPAIFWVNAAKVRQMPFSFLEVVAFHETVPGHHLQFCVARQNPALPVLLQLSLFNTFIEGWATYAEGLASTLQLYTDAASGENSHLRTEQLRAARVVADTGLHAKGWTRTQGITFLEKCAGLDAEDAAAEIDRYLAVPAQAAGYQVGLATIRQRRCDEYAKYGDDFDLSRFNAGLLRNGAVPFNYPG</sequence>
<organism evidence="1 2">
    <name type="scientific">Pseudomonas kitaguniensis</name>
    <dbReference type="NCBI Taxonomy" id="2607908"/>
    <lineage>
        <taxon>Bacteria</taxon>
        <taxon>Pseudomonadati</taxon>
        <taxon>Pseudomonadota</taxon>
        <taxon>Gammaproteobacteria</taxon>
        <taxon>Pseudomonadales</taxon>
        <taxon>Pseudomonadaceae</taxon>
        <taxon>Pseudomonas</taxon>
    </lineage>
</organism>
<dbReference type="PANTHER" id="PTHR33361">
    <property type="entry name" value="GLR0591 PROTEIN"/>
    <property type="match status" value="1"/>
</dbReference>
<comment type="caution">
    <text evidence="1">The sequence shown here is derived from an EMBL/GenBank/DDBJ whole genome shotgun (WGS) entry which is preliminary data.</text>
</comment>
<evidence type="ECO:0000313" key="2">
    <source>
        <dbReference type="Proteomes" id="UP000325438"/>
    </source>
</evidence>
<evidence type="ECO:0000313" key="1">
    <source>
        <dbReference type="EMBL" id="MPQ86155.1"/>
    </source>
</evidence>
<dbReference type="EMBL" id="VUBA01000131">
    <property type="protein sequence ID" value="MPQ86155.1"/>
    <property type="molecule type" value="Genomic_DNA"/>
</dbReference>
<dbReference type="AlphaFoldDB" id="A0A5N7JXN1"/>
<dbReference type="RefSeq" id="WP_152750748.1">
    <property type="nucleotide sequence ID" value="NZ_JBLZPT010000003.1"/>
</dbReference>
<dbReference type="Proteomes" id="UP000325438">
    <property type="component" value="Unassembled WGS sequence"/>
</dbReference>
<name>A0A5N7JXN1_9PSED</name>
<gene>
    <name evidence="1" type="ORF">F0170_20465</name>
</gene>